<name>A0A816PBE7_BRANA</name>
<organism evidence="1">
    <name type="scientific">Brassica napus</name>
    <name type="common">Rape</name>
    <dbReference type="NCBI Taxonomy" id="3708"/>
    <lineage>
        <taxon>Eukaryota</taxon>
        <taxon>Viridiplantae</taxon>
        <taxon>Streptophyta</taxon>
        <taxon>Embryophyta</taxon>
        <taxon>Tracheophyta</taxon>
        <taxon>Spermatophyta</taxon>
        <taxon>Magnoliopsida</taxon>
        <taxon>eudicotyledons</taxon>
        <taxon>Gunneridae</taxon>
        <taxon>Pentapetalae</taxon>
        <taxon>rosids</taxon>
        <taxon>malvids</taxon>
        <taxon>Brassicales</taxon>
        <taxon>Brassicaceae</taxon>
        <taxon>Brassiceae</taxon>
        <taxon>Brassica</taxon>
    </lineage>
</organism>
<sequence length="193" mass="22770">MEGNVPISTSDTMYQRFEEGKIYHIRYFNLLPNNQRYRLTDQPYIINIKETTTITLIQENIAPIPSYIFRPQRYTQLISLASETNFLPDVVGRICLIQGSDLYNHYTDSKIIIGLRLDRSKLVRLTLWDKEASNFRELNRISTRKKQVVIITSIIPRIHEEKLSLTATPGTRFYFNNEIDIIQRFQKRNKLLS</sequence>
<dbReference type="Gene3D" id="2.40.50.140">
    <property type="entry name" value="Nucleic acid-binding proteins"/>
    <property type="match status" value="2"/>
</dbReference>
<protein>
    <submittedName>
        <fullName evidence="1">(rape) hypothetical protein</fullName>
    </submittedName>
</protein>
<gene>
    <name evidence="1" type="ORF">DARMORV10_A09P41400.1</name>
</gene>
<dbReference type="InterPro" id="IPR012340">
    <property type="entry name" value="NA-bd_OB-fold"/>
</dbReference>
<accession>A0A816PBE7</accession>
<dbReference type="EMBL" id="HG994363">
    <property type="protein sequence ID" value="CAF2045951.1"/>
    <property type="molecule type" value="Genomic_DNA"/>
</dbReference>
<dbReference type="Proteomes" id="UP001295469">
    <property type="component" value="Chromosome A09"/>
</dbReference>
<dbReference type="PANTHER" id="PTHR47165:SF4">
    <property type="entry name" value="OS03G0429900 PROTEIN"/>
    <property type="match status" value="1"/>
</dbReference>
<reference evidence="1" key="1">
    <citation type="submission" date="2021-01" db="EMBL/GenBank/DDBJ databases">
        <authorList>
            <consortium name="Genoscope - CEA"/>
            <person name="William W."/>
        </authorList>
    </citation>
    <scope>NUCLEOTIDE SEQUENCE</scope>
</reference>
<dbReference type="PANTHER" id="PTHR47165">
    <property type="entry name" value="OS03G0429900 PROTEIN"/>
    <property type="match status" value="1"/>
</dbReference>
<evidence type="ECO:0000313" key="1">
    <source>
        <dbReference type="EMBL" id="CAF2045951.1"/>
    </source>
</evidence>
<dbReference type="SUPFAM" id="SSF50249">
    <property type="entry name" value="Nucleic acid-binding proteins"/>
    <property type="match status" value="1"/>
</dbReference>
<dbReference type="AlphaFoldDB" id="A0A816PBE7"/>
<proteinExistence type="predicted"/>